<dbReference type="Gene3D" id="2.120.10.30">
    <property type="entry name" value="TolB, C-terminal domain"/>
    <property type="match status" value="1"/>
</dbReference>
<protein>
    <recommendedName>
        <fullName evidence="3">SMP-30/Gluconolactonase/LRE-like region domain-containing protein</fullName>
    </recommendedName>
</protein>
<dbReference type="AlphaFoldDB" id="A0A8J3VJI7"/>
<proteinExistence type="predicted"/>
<dbReference type="Proteomes" id="UP000612899">
    <property type="component" value="Unassembled WGS sequence"/>
</dbReference>
<evidence type="ECO:0000313" key="2">
    <source>
        <dbReference type="Proteomes" id="UP000612899"/>
    </source>
</evidence>
<gene>
    <name evidence="1" type="ORF">Rhe02_61050</name>
</gene>
<reference evidence="1" key="1">
    <citation type="submission" date="2021-01" db="EMBL/GenBank/DDBJ databases">
        <title>Whole genome shotgun sequence of Rhizocola hellebori NBRC 109834.</title>
        <authorList>
            <person name="Komaki H."/>
            <person name="Tamura T."/>
        </authorList>
    </citation>
    <scope>NUCLEOTIDE SEQUENCE</scope>
    <source>
        <strain evidence="1">NBRC 109834</strain>
    </source>
</reference>
<organism evidence="1 2">
    <name type="scientific">Rhizocola hellebori</name>
    <dbReference type="NCBI Taxonomy" id="1392758"/>
    <lineage>
        <taxon>Bacteria</taxon>
        <taxon>Bacillati</taxon>
        <taxon>Actinomycetota</taxon>
        <taxon>Actinomycetes</taxon>
        <taxon>Micromonosporales</taxon>
        <taxon>Micromonosporaceae</taxon>
        <taxon>Rhizocola</taxon>
    </lineage>
</organism>
<evidence type="ECO:0008006" key="3">
    <source>
        <dbReference type="Google" id="ProtNLM"/>
    </source>
</evidence>
<dbReference type="SUPFAM" id="SSF63829">
    <property type="entry name" value="Calcium-dependent phosphotriesterase"/>
    <property type="match status" value="1"/>
</dbReference>
<accession>A0A8J3VJI7</accession>
<dbReference type="RefSeq" id="WP_203911809.1">
    <property type="nucleotide sequence ID" value="NZ_BONY01000044.1"/>
</dbReference>
<keyword evidence="2" id="KW-1185">Reference proteome</keyword>
<evidence type="ECO:0000313" key="1">
    <source>
        <dbReference type="EMBL" id="GIH08038.1"/>
    </source>
</evidence>
<dbReference type="EMBL" id="BONY01000044">
    <property type="protein sequence ID" value="GIH08038.1"/>
    <property type="molecule type" value="Genomic_DNA"/>
</dbReference>
<dbReference type="InterPro" id="IPR011042">
    <property type="entry name" value="6-blade_b-propeller_TolB-like"/>
</dbReference>
<name>A0A8J3VJI7_9ACTN</name>
<comment type="caution">
    <text evidence="1">The sequence shown here is derived from an EMBL/GenBank/DDBJ whole genome shotgun (WGS) entry which is preliminary data.</text>
</comment>
<sequence>MTFEEYVLPGDRVLPEGIVVGPDRQFYSGSSADGTVFRGHLDRPVTEAWLGPGLDGRISALGMAIRDGRLVVCGGRAGRLFVYDLSSGELLDSKAVDGFLNDVCFLGDSCYVTDSSRPVLWRYDFGGDLIEVGLPAATEDAYLNGVVVTPSGEALLVAAQGTETLWRLEPDSGKAELVAQDYCADGLLLIGDTLYGACNRGETMEDAVFFLAALRICDDGRSTMPLGTYVEDRFSTPTTLDTDGERLLIVNSQFAKRDAAAPPFQVIAVPLPLIWQ</sequence>